<dbReference type="SUPFAM" id="SSF48371">
    <property type="entry name" value="ARM repeat"/>
    <property type="match status" value="1"/>
</dbReference>
<dbReference type="PANTHER" id="PTHR47446">
    <property type="entry name" value="RING-TYPE E3 UBIQUITIN TRANSFERASE"/>
    <property type="match status" value="1"/>
</dbReference>
<dbReference type="InterPro" id="IPR036322">
    <property type="entry name" value="WD40_repeat_dom_sf"/>
</dbReference>
<sequence length="793" mass="87804">MKSIRPSTSPNSVIIKATIDGAINELRHAISKLCMSEVLEESEMAVIQIERFWHEAYMDVDIKTMLLGNTVINGFMEILFNSVDPQVLKATIFILSEMKSKDKDMIQTLTRVDYDVECIVALFKKGLVEAVVLIYLFRPSTLSLVEMDVVDSLIKVIKKKEEDLLEMCLNPKTASVLLLGQILGSNEESIGSSIAYTVISEKAIESIVGSLEAERAEERIAAFGILLRCMQEDGKCRNTIADKAELAPVLECFVGASEGVRFEIVHFLSELVKLNRTFIEQVLHIIKDEGAFNTMHTLLVYLQSALQDQCPVVAGLLLQLDLLAEPRKMSIYREEAMDTLISCLTNFKFPTAQIEAAETIVSLQGRFSASGKPLTHAFLLKRAGLDKSYQTLMRMEQLRNTPGEFEETVEEEKAADDWERKMAFVLVSHEFGLLFEALAEGLKSRYAELCSACFVSAIRGAARVCLLNRFISIFKSTKDIEDKALSLLALNTFIHDPEGLQDLNFSAKEILKGLRELKKSSPLAIEMMKVFSRGHDSSTQEFRNHKELVQVDCSEIGEVLSIVCFKDKVLSGHADGTIKVWSVKDDGMHCVQAHDMKDQVHNLVIAKSISCYIPQGAGVKVHSWNGGSKLLNSSKYVKCLTLVQGKLYCGCQDNRIQEIDLAKETVGSIQGRSRKLLGKANPVNALQVHNGVIYSASSSLDGAAVKIWNASDYSMVGSLPTMLDVWAMAISSDLIYLGCKGGTVEIWGRENHNRVETLQVGTNGRVNCMVLDGNEEVLVIGTSDGQIQAWGLS</sequence>
<accession>A0AAW2DXP1</accession>
<evidence type="ECO:0000259" key="3">
    <source>
        <dbReference type="Pfam" id="PF23654"/>
    </source>
</evidence>
<protein>
    <recommendedName>
        <fullName evidence="6">E3 ubiquitin-protein ligase LIN-1</fullName>
    </recommendedName>
</protein>
<evidence type="ECO:0000313" key="5">
    <source>
        <dbReference type="Proteomes" id="UP001459277"/>
    </source>
</evidence>
<dbReference type="Proteomes" id="UP001459277">
    <property type="component" value="Unassembled WGS sequence"/>
</dbReference>
<dbReference type="InterPro" id="IPR052858">
    <property type="entry name" value="E3_ubiquitin-ligase_LIN"/>
</dbReference>
<evidence type="ECO:0000259" key="2">
    <source>
        <dbReference type="Pfam" id="PF23628"/>
    </source>
</evidence>
<proteinExistence type="predicted"/>
<feature type="domain" description="Putative E3 ubiquitin-protein ligase LIN ARM repeats" evidence="3">
    <location>
        <begin position="21"/>
        <end position="179"/>
    </location>
</feature>
<organism evidence="4 5">
    <name type="scientific">Lithocarpus litseifolius</name>
    <dbReference type="NCBI Taxonomy" id="425828"/>
    <lineage>
        <taxon>Eukaryota</taxon>
        <taxon>Viridiplantae</taxon>
        <taxon>Streptophyta</taxon>
        <taxon>Embryophyta</taxon>
        <taxon>Tracheophyta</taxon>
        <taxon>Spermatophyta</taxon>
        <taxon>Magnoliopsida</taxon>
        <taxon>eudicotyledons</taxon>
        <taxon>Gunneridae</taxon>
        <taxon>Pentapetalae</taxon>
        <taxon>rosids</taxon>
        <taxon>fabids</taxon>
        <taxon>Fagales</taxon>
        <taxon>Fagaceae</taxon>
        <taxon>Lithocarpus</taxon>
    </lineage>
</organism>
<comment type="caution">
    <text evidence="4">The sequence shown here is derived from an EMBL/GenBank/DDBJ whole genome shotgun (WGS) entry which is preliminary data.</text>
</comment>
<evidence type="ECO:0000313" key="4">
    <source>
        <dbReference type="EMBL" id="KAL0015525.1"/>
    </source>
</evidence>
<dbReference type="SUPFAM" id="SSF50978">
    <property type="entry name" value="WD40 repeat-like"/>
    <property type="match status" value="1"/>
</dbReference>
<dbReference type="InterPro" id="IPR055566">
    <property type="entry name" value="ARM_LIN"/>
</dbReference>
<dbReference type="PANTHER" id="PTHR47446:SF2">
    <property type="entry name" value="RING-TYPE E3 UBIQUITIN TRANSFERASE"/>
    <property type="match status" value="1"/>
</dbReference>
<dbReference type="Gene3D" id="1.25.10.10">
    <property type="entry name" value="Leucine-rich Repeat Variant"/>
    <property type="match status" value="1"/>
</dbReference>
<feature type="domain" description="Putative E3 ubiquitin-protein ligase LIN ARM-like" evidence="2">
    <location>
        <begin position="181"/>
        <end position="532"/>
    </location>
</feature>
<evidence type="ECO:0008006" key="6">
    <source>
        <dbReference type="Google" id="ProtNLM"/>
    </source>
</evidence>
<dbReference type="InterPro" id="IPR016024">
    <property type="entry name" value="ARM-type_fold"/>
</dbReference>
<dbReference type="InterPro" id="IPR001680">
    <property type="entry name" value="WD40_rpt"/>
</dbReference>
<keyword evidence="1" id="KW-0853">WD repeat</keyword>
<dbReference type="Pfam" id="PF23628">
    <property type="entry name" value="ARM_LIN_C"/>
    <property type="match status" value="1"/>
</dbReference>
<dbReference type="InterPro" id="IPR056514">
    <property type="entry name" value="ARM_LIN_2nd"/>
</dbReference>
<dbReference type="PROSITE" id="PS50082">
    <property type="entry name" value="WD_REPEATS_2"/>
    <property type="match status" value="1"/>
</dbReference>
<keyword evidence="5" id="KW-1185">Reference proteome</keyword>
<evidence type="ECO:0000256" key="1">
    <source>
        <dbReference type="PROSITE-ProRule" id="PRU00221"/>
    </source>
</evidence>
<name>A0AAW2DXP1_9ROSI</name>
<dbReference type="Gene3D" id="2.130.10.10">
    <property type="entry name" value="YVTN repeat-like/Quinoprotein amine dehydrogenase"/>
    <property type="match status" value="1"/>
</dbReference>
<dbReference type="InterPro" id="IPR015943">
    <property type="entry name" value="WD40/YVTN_repeat-like_dom_sf"/>
</dbReference>
<dbReference type="SMART" id="SM00320">
    <property type="entry name" value="WD40"/>
    <property type="match status" value="5"/>
</dbReference>
<dbReference type="AlphaFoldDB" id="A0AAW2DXP1"/>
<dbReference type="EMBL" id="JAZDWU010000001">
    <property type="protein sequence ID" value="KAL0015525.1"/>
    <property type="molecule type" value="Genomic_DNA"/>
</dbReference>
<dbReference type="Pfam" id="PF23654">
    <property type="entry name" value="ARM_LIN_2nd"/>
    <property type="match status" value="1"/>
</dbReference>
<reference evidence="4 5" key="1">
    <citation type="submission" date="2024-01" db="EMBL/GenBank/DDBJ databases">
        <title>A telomere-to-telomere, gap-free genome of sweet tea (Lithocarpus litseifolius).</title>
        <authorList>
            <person name="Zhou J."/>
        </authorList>
    </citation>
    <scope>NUCLEOTIDE SEQUENCE [LARGE SCALE GENOMIC DNA]</scope>
    <source>
        <strain evidence="4">Zhou-2022a</strain>
        <tissue evidence="4">Leaf</tissue>
    </source>
</reference>
<dbReference type="InterPro" id="IPR011989">
    <property type="entry name" value="ARM-like"/>
</dbReference>
<gene>
    <name evidence="4" type="ORF">SO802_002594</name>
</gene>
<feature type="repeat" description="WD" evidence="1">
    <location>
        <begin position="759"/>
        <end position="793"/>
    </location>
</feature>
<dbReference type="PROSITE" id="PS50294">
    <property type="entry name" value="WD_REPEATS_REGION"/>
    <property type="match status" value="1"/>
</dbReference>